<proteinExistence type="inferred from homology"/>
<organism evidence="3 4">
    <name type="scientific">Legionella norrlandica</name>
    <dbReference type="NCBI Taxonomy" id="1498499"/>
    <lineage>
        <taxon>Bacteria</taxon>
        <taxon>Pseudomonadati</taxon>
        <taxon>Pseudomonadota</taxon>
        <taxon>Gammaproteobacteria</taxon>
        <taxon>Legionellales</taxon>
        <taxon>Legionellaceae</taxon>
        <taxon>Legionella</taxon>
    </lineage>
</organism>
<dbReference type="STRING" id="1498499.EP47_11415"/>
<dbReference type="PANTHER" id="PTHR38036">
    <property type="entry name" value="UPF0250 PROTEIN YBED"/>
    <property type="match status" value="1"/>
</dbReference>
<dbReference type="SUPFAM" id="SSF117991">
    <property type="entry name" value="YbeD/HP0495-like"/>
    <property type="match status" value="1"/>
</dbReference>
<gene>
    <name evidence="3" type="ORF">EP47_11415</name>
</gene>
<accession>A0A0A2STG5</accession>
<evidence type="ECO:0000256" key="2">
    <source>
        <dbReference type="HAMAP-Rule" id="MF_00659"/>
    </source>
</evidence>
<protein>
    <recommendedName>
        <fullName evidence="2">UPF0250 protein EP47_11415</fullName>
    </recommendedName>
</protein>
<dbReference type="GO" id="GO:0005829">
    <property type="term" value="C:cytosol"/>
    <property type="evidence" value="ECO:0007669"/>
    <property type="project" value="TreeGrafter"/>
</dbReference>
<comment type="similarity">
    <text evidence="1 2">Belongs to the UPF0250 family.</text>
</comment>
<dbReference type="OrthoDB" id="9793424at2"/>
<dbReference type="EMBL" id="JNCF01000001">
    <property type="protein sequence ID" value="KGP64380.1"/>
    <property type="molecule type" value="Genomic_DNA"/>
</dbReference>
<dbReference type="Proteomes" id="UP000054422">
    <property type="component" value="Unassembled WGS sequence"/>
</dbReference>
<dbReference type="AlphaFoldDB" id="A0A0A2STG5"/>
<name>A0A0A2STG5_9GAMM</name>
<dbReference type="HAMAP" id="MF_00659">
    <property type="entry name" value="UPF0250"/>
    <property type="match status" value="1"/>
</dbReference>
<keyword evidence="4" id="KW-1185">Reference proteome</keyword>
<evidence type="ECO:0000313" key="3">
    <source>
        <dbReference type="EMBL" id="KGP64380.1"/>
    </source>
</evidence>
<dbReference type="PANTHER" id="PTHR38036:SF1">
    <property type="entry name" value="UPF0250 PROTEIN YBED"/>
    <property type="match status" value="1"/>
</dbReference>
<dbReference type="Gene3D" id="3.30.70.260">
    <property type="match status" value="1"/>
</dbReference>
<dbReference type="RefSeq" id="WP_035886093.1">
    <property type="nucleotide sequence ID" value="NZ_JNCF01000001.1"/>
</dbReference>
<sequence length="87" mass="10043">MTKTTLIEFPCHFPIKIIGANSELFIDEIKQIVISHFPAFENEHLTHKMSQKNNYLAITVTVYAENQAVLDALYQELTRHPDVKMVL</sequence>
<dbReference type="InterPro" id="IPR027471">
    <property type="entry name" value="YbeD-like_sf"/>
</dbReference>
<evidence type="ECO:0000256" key="1">
    <source>
        <dbReference type="ARBA" id="ARBA00008460"/>
    </source>
</evidence>
<dbReference type="InterPro" id="IPR007454">
    <property type="entry name" value="UPF0250_YbeD-like"/>
</dbReference>
<dbReference type="Pfam" id="PF04359">
    <property type="entry name" value="DUF493"/>
    <property type="match status" value="1"/>
</dbReference>
<evidence type="ECO:0000313" key="4">
    <source>
        <dbReference type="Proteomes" id="UP000054422"/>
    </source>
</evidence>
<reference evidence="3 4" key="1">
    <citation type="submission" date="2014-05" db="EMBL/GenBank/DDBJ databases">
        <authorList>
            <person name="Rizzardi K."/>
            <person name="Winiecka-Krusnell J."/>
            <person name="Ramliden M."/>
            <person name="Alm E."/>
            <person name="Andersson S."/>
            <person name="Byfors S."/>
        </authorList>
    </citation>
    <scope>NUCLEOTIDE SEQUENCE [LARGE SCALE GENOMIC DNA]</scope>
    <source>
        <strain evidence="3 4">LEGN</strain>
    </source>
</reference>
<comment type="caution">
    <text evidence="3">The sequence shown here is derived from an EMBL/GenBank/DDBJ whole genome shotgun (WGS) entry which is preliminary data.</text>
</comment>